<reference evidence="2 3" key="1">
    <citation type="submission" date="2024-05" db="EMBL/GenBank/DDBJ databases">
        <title>Genome sequencing and assembly of Indian major carp, Cirrhinus mrigala (Hamilton, 1822).</title>
        <authorList>
            <person name="Mohindra V."/>
            <person name="Chowdhury L.M."/>
            <person name="Lal K."/>
            <person name="Jena J.K."/>
        </authorList>
    </citation>
    <scope>NUCLEOTIDE SEQUENCE [LARGE SCALE GENOMIC DNA]</scope>
    <source>
        <strain evidence="2">CM1030</strain>
        <tissue evidence="2">Blood</tissue>
    </source>
</reference>
<feature type="region of interest" description="Disordered" evidence="1">
    <location>
        <begin position="16"/>
        <end position="42"/>
    </location>
</feature>
<evidence type="ECO:0000256" key="1">
    <source>
        <dbReference type="SAM" id="MobiDB-lite"/>
    </source>
</evidence>
<protein>
    <submittedName>
        <fullName evidence="2">Uncharacterized protein</fullName>
    </submittedName>
</protein>
<dbReference type="EMBL" id="JAMKFB020000003">
    <property type="protein sequence ID" value="KAL0197197.1"/>
    <property type="molecule type" value="Genomic_DNA"/>
</dbReference>
<dbReference type="Proteomes" id="UP001529510">
    <property type="component" value="Unassembled WGS sequence"/>
</dbReference>
<gene>
    <name evidence="2" type="ORF">M9458_005737</name>
</gene>
<feature type="non-terminal residue" evidence="2">
    <location>
        <position position="81"/>
    </location>
</feature>
<proteinExistence type="predicted"/>
<organism evidence="2 3">
    <name type="scientific">Cirrhinus mrigala</name>
    <name type="common">Mrigala</name>
    <dbReference type="NCBI Taxonomy" id="683832"/>
    <lineage>
        <taxon>Eukaryota</taxon>
        <taxon>Metazoa</taxon>
        <taxon>Chordata</taxon>
        <taxon>Craniata</taxon>
        <taxon>Vertebrata</taxon>
        <taxon>Euteleostomi</taxon>
        <taxon>Actinopterygii</taxon>
        <taxon>Neopterygii</taxon>
        <taxon>Teleostei</taxon>
        <taxon>Ostariophysi</taxon>
        <taxon>Cypriniformes</taxon>
        <taxon>Cyprinidae</taxon>
        <taxon>Labeoninae</taxon>
        <taxon>Labeonini</taxon>
        <taxon>Cirrhinus</taxon>
    </lineage>
</organism>
<evidence type="ECO:0000313" key="2">
    <source>
        <dbReference type="EMBL" id="KAL0197197.1"/>
    </source>
</evidence>
<sequence>MLRLPCVQPIDILMADNRHPNPPVEAPVGAVETDGGRKEAGREKNRFWKWPSLHFPCLRSGEYDLTKVEKKYGIASGTHSD</sequence>
<comment type="caution">
    <text evidence="2">The sequence shown here is derived from an EMBL/GenBank/DDBJ whole genome shotgun (WGS) entry which is preliminary data.</text>
</comment>
<accession>A0ABD0RF74</accession>
<name>A0ABD0RF74_CIRMR</name>
<evidence type="ECO:0000313" key="3">
    <source>
        <dbReference type="Proteomes" id="UP001529510"/>
    </source>
</evidence>
<keyword evidence="3" id="KW-1185">Reference proteome</keyword>
<dbReference type="AlphaFoldDB" id="A0ABD0RF74"/>